<feature type="DNA-binding region" description="OmpR/PhoB-type" evidence="3">
    <location>
        <begin position="1"/>
        <end position="90"/>
    </location>
</feature>
<protein>
    <submittedName>
        <fullName evidence="5">Predicted ATPase</fullName>
    </submittedName>
</protein>
<dbReference type="InterPro" id="IPR027417">
    <property type="entry name" value="P-loop_NTPase"/>
</dbReference>
<dbReference type="PRINTS" id="PR00364">
    <property type="entry name" value="DISEASERSIST"/>
</dbReference>
<dbReference type="SUPFAM" id="SSF46894">
    <property type="entry name" value="C-terminal effector domain of the bipartite response regulators"/>
    <property type="match status" value="1"/>
</dbReference>
<dbReference type="Gene3D" id="1.25.40.10">
    <property type="entry name" value="Tetratricopeptide repeat domain"/>
    <property type="match status" value="2"/>
</dbReference>
<dbReference type="InterPro" id="IPR001867">
    <property type="entry name" value="OmpR/PhoB-type_DNA-bd"/>
</dbReference>
<dbReference type="Pfam" id="PF00486">
    <property type="entry name" value="Trans_reg_C"/>
    <property type="match status" value="1"/>
</dbReference>
<gene>
    <name evidence="5" type="ORF">GA0070213_102196</name>
</gene>
<evidence type="ECO:0000313" key="5">
    <source>
        <dbReference type="EMBL" id="SCG40198.1"/>
    </source>
</evidence>
<comment type="similarity">
    <text evidence="1">Belongs to the AfsR/DnrI/RedD regulatory family.</text>
</comment>
<dbReference type="PANTHER" id="PTHR47691">
    <property type="entry name" value="REGULATOR-RELATED"/>
    <property type="match status" value="1"/>
</dbReference>
<dbReference type="InterPro" id="IPR005158">
    <property type="entry name" value="BTAD"/>
</dbReference>
<keyword evidence="2 3" id="KW-0238">DNA-binding</keyword>
<dbReference type="InterPro" id="IPR058852">
    <property type="entry name" value="HTH_77"/>
</dbReference>
<dbReference type="GO" id="GO:0003677">
    <property type="term" value="F:DNA binding"/>
    <property type="evidence" value="ECO:0007669"/>
    <property type="project" value="UniProtKB-UniRule"/>
</dbReference>
<dbReference type="InterPro" id="IPR049945">
    <property type="entry name" value="AAA_22"/>
</dbReference>
<dbReference type="EMBL" id="FMDM01000002">
    <property type="protein sequence ID" value="SCG40198.1"/>
    <property type="molecule type" value="Genomic_DNA"/>
</dbReference>
<name>A0A1C5H2G4_9ACTN</name>
<evidence type="ECO:0000256" key="1">
    <source>
        <dbReference type="ARBA" id="ARBA00005820"/>
    </source>
</evidence>
<organism evidence="5 6">
    <name type="scientific">Micromonospora humi</name>
    <dbReference type="NCBI Taxonomy" id="745366"/>
    <lineage>
        <taxon>Bacteria</taxon>
        <taxon>Bacillati</taxon>
        <taxon>Actinomycetota</taxon>
        <taxon>Actinomycetes</taxon>
        <taxon>Micromonosporales</taxon>
        <taxon>Micromonosporaceae</taxon>
        <taxon>Micromonospora</taxon>
    </lineage>
</organism>
<dbReference type="STRING" id="745366.GA0070213_102196"/>
<dbReference type="RefSeq" id="WP_091058513.1">
    <property type="nucleotide sequence ID" value="NZ_FMDM01000002.1"/>
</dbReference>
<dbReference type="OrthoDB" id="33864at2"/>
<dbReference type="Pfam" id="PF25872">
    <property type="entry name" value="HTH_77"/>
    <property type="match status" value="1"/>
</dbReference>
<keyword evidence="6" id="KW-1185">Reference proteome</keyword>
<dbReference type="Pfam" id="PF13424">
    <property type="entry name" value="TPR_12"/>
    <property type="match status" value="1"/>
</dbReference>
<dbReference type="InterPro" id="IPR016032">
    <property type="entry name" value="Sig_transdc_resp-reg_C-effctor"/>
</dbReference>
<dbReference type="GO" id="GO:0006355">
    <property type="term" value="P:regulation of DNA-templated transcription"/>
    <property type="evidence" value="ECO:0007669"/>
    <property type="project" value="InterPro"/>
</dbReference>
<dbReference type="SUPFAM" id="SSF52540">
    <property type="entry name" value="P-loop containing nucleoside triphosphate hydrolases"/>
    <property type="match status" value="1"/>
</dbReference>
<sequence>MHFGVLGPTQAYAADGTALPVGGGRLRALLVLLLLDAGRTVSPQRLVDGVYGARPPQGAANALQSQVSRLRRLLPAAHIEFGPAGYRLDVDPQRVDVHRFTALAGAGRAALAAGDPADGARLLREALGLWRGEPLADVAAAPFAAVEAARLRQLRLAAVEDRVEAELASGPPGAPLVAELRALVAAHPLRERLHGQLMRALHGAGDRAEALAVFARAREVLAEELGADPSAQLVALHTTLLRDDAAPPSGVARLPTPLTSFVGRDRELARVGALLASARLVTLLGPGGAGKTRLAVAAASRHDTPVCLVELASVPPGSAVAPAVLAALDLRDSGLRAAGRPRDLTDRLVAALTDRRLLLVLDNCEHVVDDAARLTARLLSAAPGLRVLATSREPLGLTGEACCPVGGLPVPAGPVPPAAATGYAGVRLFTERAVDVAPGFTLDADTVAAVLRICRTLDGLPLALELAAARLRALPVAEVAARLHDRFRLLSRGDRAAPARHRTLEAVVGWSWELLDAPQRRLAARMGVFAGAVDLAAVQAVCAPADDDVTDALTGLVDKSLVEAAGGRFRMLETIRAYAVARLHDAGDAARVRAAHTAYFLDLARAGDAGLRGVGQDRWLRRLDAARDDLHAALRRAVDDGDTATALRLVAASAFYWWLRGLRGEGAALAARLVDRLDGAPADLDEEYAMCLLVATLAGAGDASAVATAGRILWDRDRPPRHPFLLYLSGMASGPPPPHRLALLTDRAGREWLLGADPWSRALGALGTATVHLLHGRHERARADLTDALAGFRALGERWGMILALSTLAETAYREGDADTAAAPMAEALRLAEQLGSTLDLAELLRTRADGRLLVGDLAGAGDDYRRVRRIAGPAGAPELVAAADLGLGEIARRDGDTDRARALCERALTRCPSGWFGAEMVRLAAQVTLGRLAAAAGDAAAARAHYLRVLTATVGVWDVPTVLAAVDGLLRPLLDAGGHERAARLLGATSALLAGTGAADAPGRAPVADALRAHLGAAAFAAAFSRGAGLTRPRAVALLNAG</sequence>
<dbReference type="SUPFAM" id="SSF48452">
    <property type="entry name" value="TPR-like"/>
    <property type="match status" value="2"/>
</dbReference>
<dbReference type="Gene3D" id="1.10.10.10">
    <property type="entry name" value="Winged helix-like DNA-binding domain superfamily/Winged helix DNA-binding domain"/>
    <property type="match status" value="1"/>
</dbReference>
<dbReference type="PANTHER" id="PTHR47691:SF3">
    <property type="entry name" value="HTH-TYPE TRANSCRIPTIONAL REGULATOR RV0890C-RELATED"/>
    <property type="match status" value="1"/>
</dbReference>
<dbReference type="Proteomes" id="UP000199360">
    <property type="component" value="Unassembled WGS sequence"/>
</dbReference>
<dbReference type="GO" id="GO:0000160">
    <property type="term" value="P:phosphorelay signal transduction system"/>
    <property type="evidence" value="ECO:0007669"/>
    <property type="project" value="InterPro"/>
</dbReference>
<proteinExistence type="inferred from homology"/>
<dbReference type="Pfam" id="PF13401">
    <property type="entry name" value="AAA_22"/>
    <property type="match status" value="1"/>
</dbReference>
<reference evidence="6" key="1">
    <citation type="submission" date="2016-06" db="EMBL/GenBank/DDBJ databases">
        <authorList>
            <person name="Varghese N."/>
            <person name="Submissions Spin"/>
        </authorList>
    </citation>
    <scope>NUCLEOTIDE SEQUENCE [LARGE SCALE GENOMIC DNA]</scope>
    <source>
        <strain evidence="6">DSM 45647</strain>
    </source>
</reference>
<dbReference type="InterPro" id="IPR011990">
    <property type="entry name" value="TPR-like_helical_dom_sf"/>
</dbReference>
<dbReference type="Pfam" id="PF03704">
    <property type="entry name" value="BTAD"/>
    <property type="match status" value="1"/>
</dbReference>
<dbReference type="GO" id="GO:0016887">
    <property type="term" value="F:ATP hydrolysis activity"/>
    <property type="evidence" value="ECO:0007669"/>
    <property type="project" value="InterPro"/>
</dbReference>
<evidence type="ECO:0000256" key="3">
    <source>
        <dbReference type="PROSITE-ProRule" id="PRU01091"/>
    </source>
</evidence>
<dbReference type="AlphaFoldDB" id="A0A1C5H2G4"/>
<feature type="domain" description="OmpR/PhoB-type" evidence="4">
    <location>
        <begin position="1"/>
        <end position="90"/>
    </location>
</feature>
<dbReference type="Gene3D" id="3.40.50.300">
    <property type="entry name" value="P-loop containing nucleotide triphosphate hydrolases"/>
    <property type="match status" value="1"/>
</dbReference>
<dbReference type="PROSITE" id="PS51755">
    <property type="entry name" value="OMPR_PHOB"/>
    <property type="match status" value="1"/>
</dbReference>
<evidence type="ECO:0000259" key="4">
    <source>
        <dbReference type="PROSITE" id="PS51755"/>
    </source>
</evidence>
<dbReference type="SMART" id="SM00862">
    <property type="entry name" value="Trans_reg_C"/>
    <property type="match status" value="1"/>
</dbReference>
<accession>A0A1C5H2G4</accession>
<dbReference type="CDD" id="cd15831">
    <property type="entry name" value="BTAD"/>
    <property type="match status" value="1"/>
</dbReference>
<evidence type="ECO:0000256" key="2">
    <source>
        <dbReference type="ARBA" id="ARBA00023125"/>
    </source>
</evidence>
<dbReference type="InterPro" id="IPR036388">
    <property type="entry name" value="WH-like_DNA-bd_sf"/>
</dbReference>
<dbReference type="SMART" id="SM01043">
    <property type="entry name" value="BTAD"/>
    <property type="match status" value="1"/>
</dbReference>
<evidence type="ECO:0000313" key="6">
    <source>
        <dbReference type="Proteomes" id="UP000199360"/>
    </source>
</evidence>